<proteinExistence type="predicted"/>
<dbReference type="AlphaFoldDB" id="A0A1X0S693"/>
<dbReference type="Proteomes" id="UP000242381">
    <property type="component" value="Unassembled WGS sequence"/>
</dbReference>
<reference evidence="1 2" key="1">
    <citation type="journal article" date="2016" name="Proc. Natl. Acad. Sci. U.S.A.">
        <title>Lipid metabolic changes in an early divergent fungus govern the establishment of a mutualistic symbiosis with endobacteria.</title>
        <authorList>
            <person name="Lastovetsky O.A."/>
            <person name="Gaspar M.L."/>
            <person name="Mondo S.J."/>
            <person name="LaButti K.M."/>
            <person name="Sandor L."/>
            <person name="Grigoriev I.V."/>
            <person name="Henry S.A."/>
            <person name="Pawlowska T.E."/>
        </authorList>
    </citation>
    <scope>NUCLEOTIDE SEQUENCE [LARGE SCALE GENOMIC DNA]</scope>
    <source>
        <strain evidence="1 2">ATCC 11559</strain>
    </source>
</reference>
<dbReference type="EMBL" id="KV921303">
    <property type="protein sequence ID" value="ORE19830.1"/>
    <property type="molecule type" value="Genomic_DNA"/>
</dbReference>
<sequence>MLYFSISYKLKLNKQRLRADSNDTGIPRVMPLDYNILSHLVLKLQCYSYLRPLRIYVPMAALQVKELRISVNTKKNMKNRNDDAGIKDQPGTAWQLSFSAPSINKLELDCIVSISVLIIMDQNLGTFPAVMDKLIGDLSCGLLVALGQMELLLGF</sequence>
<accession>A0A1X0S693</accession>
<gene>
    <name evidence="1" type="ORF">BCV71DRAFT_233668</name>
</gene>
<protein>
    <submittedName>
        <fullName evidence="1">Uncharacterized protein</fullName>
    </submittedName>
</protein>
<evidence type="ECO:0000313" key="2">
    <source>
        <dbReference type="Proteomes" id="UP000242381"/>
    </source>
</evidence>
<evidence type="ECO:0000313" key="1">
    <source>
        <dbReference type="EMBL" id="ORE19830.1"/>
    </source>
</evidence>
<organism evidence="1 2">
    <name type="scientific">Rhizopus microsporus</name>
    <dbReference type="NCBI Taxonomy" id="58291"/>
    <lineage>
        <taxon>Eukaryota</taxon>
        <taxon>Fungi</taxon>
        <taxon>Fungi incertae sedis</taxon>
        <taxon>Mucoromycota</taxon>
        <taxon>Mucoromycotina</taxon>
        <taxon>Mucoromycetes</taxon>
        <taxon>Mucorales</taxon>
        <taxon>Mucorineae</taxon>
        <taxon>Rhizopodaceae</taxon>
        <taxon>Rhizopus</taxon>
    </lineage>
</organism>
<name>A0A1X0S693_RHIZD</name>